<accession>M2RF00</accession>
<organism evidence="1 2">
    <name type="scientific">Ceriporiopsis subvermispora (strain B)</name>
    <name type="common">White-rot fungus</name>
    <name type="synonym">Gelatoporia subvermispora</name>
    <dbReference type="NCBI Taxonomy" id="914234"/>
    <lineage>
        <taxon>Eukaryota</taxon>
        <taxon>Fungi</taxon>
        <taxon>Dikarya</taxon>
        <taxon>Basidiomycota</taxon>
        <taxon>Agaricomycotina</taxon>
        <taxon>Agaricomycetes</taxon>
        <taxon>Polyporales</taxon>
        <taxon>Gelatoporiaceae</taxon>
        <taxon>Gelatoporia</taxon>
    </lineage>
</organism>
<dbReference type="AlphaFoldDB" id="M2RF00"/>
<keyword evidence="2" id="KW-1185">Reference proteome</keyword>
<gene>
    <name evidence="1" type="ORF">CERSUDRAFT_124014</name>
</gene>
<evidence type="ECO:0000313" key="1">
    <source>
        <dbReference type="EMBL" id="EMD37022.1"/>
    </source>
</evidence>
<reference evidence="1 2" key="1">
    <citation type="journal article" date="2012" name="Proc. Natl. Acad. Sci. U.S.A.">
        <title>Comparative genomics of Ceriporiopsis subvermispora and Phanerochaete chrysosporium provide insight into selective ligninolysis.</title>
        <authorList>
            <person name="Fernandez-Fueyo E."/>
            <person name="Ruiz-Duenas F.J."/>
            <person name="Ferreira P."/>
            <person name="Floudas D."/>
            <person name="Hibbett D.S."/>
            <person name="Canessa P."/>
            <person name="Larrondo L.F."/>
            <person name="James T.Y."/>
            <person name="Seelenfreund D."/>
            <person name="Lobos S."/>
            <person name="Polanco R."/>
            <person name="Tello M."/>
            <person name="Honda Y."/>
            <person name="Watanabe T."/>
            <person name="Watanabe T."/>
            <person name="Ryu J.S."/>
            <person name="Kubicek C.P."/>
            <person name="Schmoll M."/>
            <person name="Gaskell J."/>
            <person name="Hammel K.E."/>
            <person name="St John F.J."/>
            <person name="Vanden Wymelenberg A."/>
            <person name="Sabat G."/>
            <person name="Splinter BonDurant S."/>
            <person name="Syed K."/>
            <person name="Yadav J.S."/>
            <person name="Doddapaneni H."/>
            <person name="Subramanian V."/>
            <person name="Lavin J.L."/>
            <person name="Oguiza J.A."/>
            <person name="Perez G."/>
            <person name="Pisabarro A.G."/>
            <person name="Ramirez L."/>
            <person name="Santoyo F."/>
            <person name="Master E."/>
            <person name="Coutinho P.M."/>
            <person name="Henrissat B."/>
            <person name="Lombard V."/>
            <person name="Magnuson J.K."/>
            <person name="Kuees U."/>
            <person name="Hori C."/>
            <person name="Igarashi K."/>
            <person name="Samejima M."/>
            <person name="Held B.W."/>
            <person name="Barry K.W."/>
            <person name="LaButti K.M."/>
            <person name="Lapidus A."/>
            <person name="Lindquist E.A."/>
            <person name="Lucas S.M."/>
            <person name="Riley R."/>
            <person name="Salamov A.A."/>
            <person name="Hoffmeister D."/>
            <person name="Schwenk D."/>
            <person name="Hadar Y."/>
            <person name="Yarden O."/>
            <person name="de Vries R.P."/>
            <person name="Wiebenga A."/>
            <person name="Stenlid J."/>
            <person name="Eastwood D."/>
            <person name="Grigoriev I.V."/>
            <person name="Berka R.M."/>
            <person name="Blanchette R.A."/>
            <person name="Kersten P."/>
            <person name="Martinez A.T."/>
            <person name="Vicuna R."/>
            <person name="Cullen D."/>
        </authorList>
    </citation>
    <scope>NUCLEOTIDE SEQUENCE [LARGE SCALE GENOMIC DNA]</scope>
    <source>
        <strain evidence="1 2">B</strain>
    </source>
</reference>
<proteinExistence type="predicted"/>
<evidence type="ECO:0000313" key="2">
    <source>
        <dbReference type="Proteomes" id="UP000016930"/>
    </source>
</evidence>
<sequence length="145" mass="16647">MHDHASVFGASCMVMHPFWRRSAALRAPLLPIPHHSHSLDFHTFIASERDPSTLPVQSPWYTDLSDDSRDVFLFQLDVWGNFTGWIKGPRGELLLWIPPEYRKCLYGPRNTLVIGTGAVSLDMRHYVHGTDWTKCYTPRNGSIRL</sequence>
<dbReference type="HOGENOM" id="CLU_1786613_0_0_1"/>
<dbReference type="EMBL" id="KB445797">
    <property type="protein sequence ID" value="EMD37022.1"/>
    <property type="molecule type" value="Genomic_DNA"/>
</dbReference>
<protein>
    <submittedName>
        <fullName evidence="1">Uncharacterized protein</fullName>
    </submittedName>
</protein>
<dbReference type="OrthoDB" id="2796803at2759"/>
<name>M2RF00_CERS8</name>
<dbReference type="Proteomes" id="UP000016930">
    <property type="component" value="Unassembled WGS sequence"/>
</dbReference>